<gene>
    <name evidence="1" type="ORF">E0H45_34770</name>
</gene>
<comment type="caution">
    <text evidence="1">The sequence shown here is derived from an EMBL/GenBank/DDBJ whole genome shotgun (WGS) entry which is preliminary data.</text>
</comment>
<dbReference type="AlphaFoldDB" id="A0A4R0H107"/>
<accession>A0A4R0H107</accession>
<dbReference type="EMBL" id="SJJZ01000004">
    <property type="protein sequence ID" value="TCC04245.1"/>
    <property type="molecule type" value="Genomic_DNA"/>
</dbReference>
<dbReference type="OrthoDB" id="5191117at2"/>
<dbReference type="RefSeq" id="WP_131345333.1">
    <property type="nucleotide sequence ID" value="NZ_SJJZ01000004.1"/>
</dbReference>
<name>A0A4R0H107_9ACTN</name>
<organism evidence="1 2">
    <name type="scientific">Kribbella soli</name>
    <dbReference type="NCBI Taxonomy" id="1124743"/>
    <lineage>
        <taxon>Bacteria</taxon>
        <taxon>Bacillati</taxon>
        <taxon>Actinomycetota</taxon>
        <taxon>Actinomycetes</taxon>
        <taxon>Propionibacteriales</taxon>
        <taxon>Kribbellaceae</taxon>
        <taxon>Kribbella</taxon>
    </lineage>
</organism>
<evidence type="ECO:0000313" key="2">
    <source>
        <dbReference type="Proteomes" id="UP000292346"/>
    </source>
</evidence>
<protein>
    <submittedName>
        <fullName evidence="1">Uncharacterized protein</fullName>
    </submittedName>
</protein>
<keyword evidence="2" id="KW-1185">Reference proteome</keyword>
<evidence type="ECO:0000313" key="1">
    <source>
        <dbReference type="EMBL" id="TCC04245.1"/>
    </source>
</evidence>
<dbReference type="Proteomes" id="UP000292346">
    <property type="component" value="Unassembled WGS sequence"/>
</dbReference>
<reference evidence="1 2" key="1">
    <citation type="submission" date="2019-02" db="EMBL/GenBank/DDBJ databases">
        <title>Kribbella capetownensis sp. nov. and Kribbella speibonae sp. nov., isolated from soil.</title>
        <authorList>
            <person name="Curtis S.M."/>
            <person name="Norton I."/>
            <person name="Everest G.J."/>
            <person name="Meyers P.R."/>
        </authorList>
    </citation>
    <scope>NUCLEOTIDE SEQUENCE [LARGE SCALE GENOMIC DNA]</scope>
    <source>
        <strain evidence="1 2">KCTC 29219</strain>
    </source>
</reference>
<sequence length="186" mass="20277">MTLLMFPIGQCLGVHLTGAAESHVQQVRLGSEIVELTVEEFAVWALAHGLTDDRSPWERSRIVALLDDSEITNGAVLIDRLLTRNLLAEVDLDSPADFAAGHRLLPLQLGLGNTSEIPTMFRSGTTELALTGMTRTLYDLWLWGHLSPNLLIACKEHEADLTAVLTALHSLLGPNAACLDLAVQEY</sequence>
<proteinExistence type="predicted"/>